<evidence type="ECO:0008006" key="4">
    <source>
        <dbReference type="Google" id="ProtNLM"/>
    </source>
</evidence>
<evidence type="ECO:0000313" key="3">
    <source>
        <dbReference type="Proteomes" id="UP001479290"/>
    </source>
</evidence>
<evidence type="ECO:0000313" key="2">
    <source>
        <dbReference type="EMBL" id="KAK9962524.1"/>
    </source>
</evidence>
<keyword evidence="1" id="KW-0732">Signal</keyword>
<evidence type="ECO:0000256" key="1">
    <source>
        <dbReference type="SAM" id="SignalP"/>
    </source>
</evidence>
<dbReference type="EMBL" id="JAWDJR010000015">
    <property type="protein sequence ID" value="KAK9962524.1"/>
    <property type="molecule type" value="Genomic_DNA"/>
</dbReference>
<feature type="chain" id="PRO_5043385412" description="Secreted protein" evidence="1">
    <location>
        <begin position="26"/>
        <end position="140"/>
    </location>
</feature>
<comment type="caution">
    <text evidence="2">The sequence shown here is derived from an EMBL/GenBank/DDBJ whole genome shotgun (WGS) entry which is preliminary data.</text>
</comment>
<gene>
    <name evidence="2" type="ORF">ABG768_007882</name>
</gene>
<accession>A0AAW1ZQC7</accession>
<protein>
    <recommendedName>
        <fullName evidence="4">Secreted protein</fullName>
    </recommendedName>
</protein>
<organism evidence="2 3">
    <name type="scientific">Culter alburnus</name>
    <name type="common">Topmouth culter</name>
    <dbReference type="NCBI Taxonomy" id="194366"/>
    <lineage>
        <taxon>Eukaryota</taxon>
        <taxon>Metazoa</taxon>
        <taxon>Chordata</taxon>
        <taxon>Craniata</taxon>
        <taxon>Vertebrata</taxon>
        <taxon>Euteleostomi</taxon>
        <taxon>Actinopterygii</taxon>
        <taxon>Neopterygii</taxon>
        <taxon>Teleostei</taxon>
        <taxon>Ostariophysi</taxon>
        <taxon>Cypriniformes</taxon>
        <taxon>Xenocyprididae</taxon>
        <taxon>Xenocypridinae</taxon>
        <taxon>Culter</taxon>
    </lineage>
</organism>
<dbReference type="AlphaFoldDB" id="A0AAW1ZQC7"/>
<sequence>MFLLSPVRLTLFLLVFLDVPHPSFQGRNKGRWNKGDCREVLIIQSRPLFYGRTALPLLRQAVILAAAPGEGLRMLIRSPWVSHAQQTLVFKESPVLRAFGERVSPRNCYAVAVTHLCVELARSTPVCVPMHACLVLFFSH</sequence>
<feature type="signal peptide" evidence="1">
    <location>
        <begin position="1"/>
        <end position="25"/>
    </location>
</feature>
<keyword evidence="3" id="KW-1185">Reference proteome</keyword>
<dbReference type="Proteomes" id="UP001479290">
    <property type="component" value="Unassembled WGS sequence"/>
</dbReference>
<proteinExistence type="predicted"/>
<reference evidence="2 3" key="1">
    <citation type="submission" date="2024-05" db="EMBL/GenBank/DDBJ databases">
        <title>A high-quality chromosomal-level genome assembly of Topmouth culter (Culter alburnus).</title>
        <authorList>
            <person name="Zhao H."/>
        </authorList>
    </citation>
    <scope>NUCLEOTIDE SEQUENCE [LARGE SCALE GENOMIC DNA]</scope>
    <source>
        <strain evidence="2">CATC2023</strain>
        <tissue evidence="2">Muscle</tissue>
    </source>
</reference>
<name>A0AAW1ZQC7_CULAL</name>